<dbReference type="GO" id="GO:0000398">
    <property type="term" value="P:mRNA splicing, via spliceosome"/>
    <property type="evidence" value="ECO:0007669"/>
    <property type="project" value="UniProtKB-UniRule"/>
</dbReference>
<name>A0A8V5GT23_MELUD</name>
<keyword evidence="2 3" id="KW-0539">Nucleus</keyword>
<gene>
    <name evidence="5" type="primary">LOC117437396</name>
</gene>
<dbReference type="GO" id="GO:0005681">
    <property type="term" value="C:spliceosomal complex"/>
    <property type="evidence" value="ECO:0007669"/>
    <property type="project" value="TreeGrafter"/>
</dbReference>
<keyword evidence="3" id="KW-0508">mRNA splicing</keyword>
<proteinExistence type="inferred from homology"/>
<dbReference type="InterPro" id="IPR014722">
    <property type="entry name" value="Rib_uL2_dom2"/>
</dbReference>
<dbReference type="Pfam" id="PF12656">
    <property type="entry name" value="G-patch_2"/>
    <property type="match status" value="1"/>
</dbReference>
<evidence type="ECO:0000256" key="3">
    <source>
        <dbReference type="RuleBase" id="RU369096"/>
    </source>
</evidence>
<feature type="region of interest" description="Disordered" evidence="4">
    <location>
        <begin position="97"/>
        <end position="126"/>
    </location>
</feature>
<dbReference type="SMART" id="SM00443">
    <property type="entry name" value="G_patch"/>
    <property type="match status" value="1"/>
</dbReference>
<organism evidence="5 6">
    <name type="scientific">Melopsittacus undulatus</name>
    <name type="common">Budgerigar</name>
    <name type="synonym">Psittacus undulatus</name>
    <dbReference type="NCBI Taxonomy" id="13146"/>
    <lineage>
        <taxon>Eukaryota</taxon>
        <taxon>Metazoa</taxon>
        <taxon>Chordata</taxon>
        <taxon>Craniata</taxon>
        <taxon>Vertebrata</taxon>
        <taxon>Euteleostomi</taxon>
        <taxon>Archelosauria</taxon>
        <taxon>Archosauria</taxon>
        <taxon>Dinosauria</taxon>
        <taxon>Saurischia</taxon>
        <taxon>Theropoda</taxon>
        <taxon>Coelurosauria</taxon>
        <taxon>Aves</taxon>
        <taxon>Neognathae</taxon>
        <taxon>Neoaves</taxon>
        <taxon>Telluraves</taxon>
        <taxon>Australaves</taxon>
        <taxon>Psittaciformes</taxon>
        <taxon>Psittaculidae</taxon>
        <taxon>Melopsittacus</taxon>
    </lineage>
</organism>
<reference evidence="5" key="3">
    <citation type="submission" date="2025-09" db="UniProtKB">
        <authorList>
            <consortium name="Ensembl"/>
        </authorList>
    </citation>
    <scope>IDENTIFICATION</scope>
</reference>
<protein>
    <recommendedName>
        <fullName evidence="3">G-patch domain and KOW motifs-containing protein</fullName>
    </recommendedName>
</protein>
<feature type="compositionally biased region" description="Pro residues" evidence="4">
    <location>
        <begin position="107"/>
        <end position="116"/>
    </location>
</feature>
<keyword evidence="3" id="KW-0507">mRNA processing</keyword>
<evidence type="ECO:0000256" key="1">
    <source>
        <dbReference type="ARBA" id="ARBA00004123"/>
    </source>
</evidence>
<feature type="region of interest" description="Disordered" evidence="4">
    <location>
        <begin position="1"/>
        <end position="51"/>
    </location>
</feature>
<evidence type="ECO:0000256" key="2">
    <source>
        <dbReference type="ARBA" id="ARBA00023242"/>
    </source>
</evidence>
<keyword evidence="6" id="KW-1185">Reference proteome</keyword>
<comment type="function">
    <text evidence="3">RNA-binding protein involved in pre-mRNA splicing.</text>
</comment>
<dbReference type="InterPro" id="IPR045166">
    <property type="entry name" value="Spp2-like"/>
</dbReference>
<evidence type="ECO:0000313" key="5">
    <source>
        <dbReference type="Ensembl" id="ENSMUNP00000031444.1"/>
    </source>
</evidence>
<evidence type="ECO:0000313" key="6">
    <source>
        <dbReference type="Proteomes" id="UP000694405"/>
    </source>
</evidence>
<accession>A0A8V5GT23</accession>
<dbReference type="PANTHER" id="PTHR15818">
    <property type="entry name" value="G PATCH AND KOW-CONTAINING"/>
    <property type="match status" value="1"/>
</dbReference>
<dbReference type="Proteomes" id="UP000694405">
    <property type="component" value="Chromosome 22"/>
</dbReference>
<reference evidence="5" key="1">
    <citation type="submission" date="2020-03" db="EMBL/GenBank/DDBJ databases">
        <title>Melopsittacus undulatus (budgerigar) genome, bMelUnd1, maternal haplotype with Z.</title>
        <authorList>
            <person name="Gedman G."/>
            <person name="Mountcastle J."/>
            <person name="Haase B."/>
            <person name="Formenti G."/>
            <person name="Wright T."/>
            <person name="Apodaca J."/>
            <person name="Pelan S."/>
            <person name="Chow W."/>
            <person name="Rhie A."/>
            <person name="Howe K."/>
            <person name="Fedrigo O."/>
            <person name="Jarvis E.D."/>
        </authorList>
    </citation>
    <scope>NUCLEOTIDE SEQUENCE [LARGE SCALE GENOMIC DNA]</scope>
</reference>
<evidence type="ECO:0000256" key="4">
    <source>
        <dbReference type="SAM" id="MobiDB-lite"/>
    </source>
</evidence>
<dbReference type="InterPro" id="IPR026822">
    <property type="entry name" value="Spp2/MOS2_G-patch"/>
</dbReference>
<reference evidence="5" key="2">
    <citation type="submission" date="2025-08" db="UniProtKB">
        <authorList>
            <consortium name="Ensembl"/>
        </authorList>
    </citation>
    <scope>IDENTIFICATION</scope>
</reference>
<dbReference type="Ensembl" id="ENSMUNT00000032797.1">
    <property type="protein sequence ID" value="ENSMUNP00000031444.1"/>
    <property type="gene ID" value="ENSMUNG00000018378.1"/>
</dbReference>
<dbReference type="Gene3D" id="2.30.30.30">
    <property type="match status" value="1"/>
</dbReference>
<feature type="compositionally biased region" description="Low complexity" evidence="4">
    <location>
        <begin position="21"/>
        <end position="47"/>
    </location>
</feature>
<dbReference type="AlphaFoldDB" id="A0A8V5GT23"/>
<dbReference type="SUPFAM" id="SSF50104">
    <property type="entry name" value="Translation proteins SH3-like domain"/>
    <property type="match status" value="1"/>
</dbReference>
<comment type="subcellular location">
    <subcellularLocation>
        <location evidence="1 3">Nucleus</location>
    </subcellularLocation>
</comment>
<dbReference type="InterPro" id="IPR008991">
    <property type="entry name" value="Translation_prot_SH3-like_sf"/>
</dbReference>
<dbReference type="Pfam" id="PF25088">
    <property type="entry name" value="GPKOW_C"/>
    <property type="match status" value="1"/>
</dbReference>
<dbReference type="PROSITE" id="PS50174">
    <property type="entry name" value="G_PATCH"/>
    <property type="match status" value="1"/>
</dbReference>
<comment type="similarity">
    <text evidence="3">Belongs to the MOS2 family.</text>
</comment>
<sequence>DLVIPLIPSHRWRNPEPPPTAGSDPAPSADPAPTAASPAPSADPTPSVEAQAGPQDYAAVPVQAFGLAMLRGMGWRQGEGIGRTFKRVVKPLEQRLRPRGLGLGADPAPPGAPRPPRGGVGEDPNGGGLKVGAVVCIEAGPHRDMVGKVEGLEPETGRAVVRLELGGQAVTVNQYSLRTPFPLTELCGVLMCVPPRAVKQIRGAPPGPPPWLRRDLRVRCIDRGFQAGRYYNCKMVVEDMVTPDTCVCRTDQGLLVEGLTEAMLETVIPRGDSDRVLVVLGEHRGKVRMCRSQALVQLLRDEAAGHVVPLDYDAICHYVGGHEDD</sequence>
<dbReference type="PANTHER" id="PTHR15818:SF2">
    <property type="entry name" value="G-PATCH DOMAIN AND KOW MOTIFS-CONTAINING PROTEIN"/>
    <property type="match status" value="1"/>
</dbReference>
<dbReference type="GO" id="GO:0003676">
    <property type="term" value="F:nucleic acid binding"/>
    <property type="evidence" value="ECO:0007669"/>
    <property type="project" value="InterPro"/>
</dbReference>
<dbReference type="InterPro" id="IPR000467">
    <property type="entry name" value="G_patch_dom"/>
</dbReference>